<dbReference type="RefSeq" id="WP_276639120.1">
    <property type="nucleotide sequence ID" value="NZ_CAJPSS010000025.1"/>
</dbReference>
<dbReference type="AlphaFoldDB" id="A0A930B573"/>
<evidence type="ECO:0000259" key="1">
    <source>
        <dbReference type="Pfam" id="PF21821"/>
    </source>
</evidence>
<accession>A0A930B573</accession>
<proteinExistence type="predicted"/>
<name>A0A930B573_9FIRM</name>
<sequence length="251" mass="26679">MASFLNFVNTASSVLSDVLGALGGNSDGCTFTLAGGTDSVSFPVSPSNFSVINPYNNTTVNINNLGDVNMLGKRGLSSLRFSSFFPSQSYTFVQTLTAIGPYELVSQIKRMAENRQPCTISISGTDISMPVSIENFEYGEKDSTGDVYFDIELREYRYIMPASSAANSTTALKSRVASTGGDKQTTYLGIEASSLDAAQRAIQKTTTIAKQGQRVLGLYKAMVKSGGVSAGTILTTTAKAVMSNGKSLYTF</sequence>
<dbReference type="Pfam" id="PF21821">
    <property type="entry name" value="Dit_like"/>
    <property type="match status" value="1"/>
</dbReference>
<comment type="caution">
    <text evidence="2">The sequence shown here is derived from an EMBL/GenBank/DDBJ whole genome shotgun (WGS) entry which is preliminary data.</text>
</comment>
<dbReference type="InterPro" id="IPR048494">
    <property type="entry name" value="Dit-like_N"/>
</dbReference>
<protein>
    <recommendedName>
        <fullName evidence="1">Dit-like phage tail protein N-terminal domain-containing protein</fullName>
    </recommendedName>
</protein>
<dbReference type="EMBL" id="JABZMK010000010">
    <property type="protein sequence ID" value="MBF1129083.1"/>
    <property type="molecule type" value="Genomic_DNA"/>
</dbReference>
<organism evidence="2 3">
    <name type="scientific">Dialister invisus</name>
    <dbReference type="NCBI Taxonomy" id="218538"/>
    <lineage>
        <taxon>Bacteria</taxon>
        <taxon>Bacillati</taxon>
        <taxon>Bacillota</taxon>
        <taxon>Negativicutes</taxon>
        <taxon>Veillonellales</taxon>
        <taxon>Veillonellaceae</taxon>
        <taxon>Dialister</taxon>
    </lineage>
</organism>
<dbReference type="Proteomes" id="UP000757890">
    <property type="component" value="Unassembled WGS sequence"/>
</dbReference>
<evidence type="ECO:0000313" key="2">
    <source>
        <dbReference type="EMBL" id="MBF1129083.1"/>
    </source>
</evidence>
<reference evidence="2" key="1">
    <citation type="submission" date="2020-04" db="EMBL/GenBank/DDBJ databases">
        <title>Deep metagenomics examines the oral microbiome during advanced dental caries in children, revealing novel taxa and co-occurrences with host molecules.</title>
        <authorList>
            <person name="Baker J.L."/>
            <person name="Morton J.T."/>
            <person name="Dinis M."/>
            <person name="Alvarez R."/>
            <person name="Tran N.C."/>
            <person name="Knight R."/>
            <person name="Edlund A."/>
        </authorList>
    </citation>
    <scope>NUCLEOTIDE SEQUENCE</scope>
    <source>
        <strain evidence="2">JCVI_32_bin.14</strain>
    </source>
</reference>
<feature type="domain" description="Dit-like phage tail protein N-terminal" evidence="1">
    <location>
        <begin position="95"/>
        <end position="162"/>
    </location>
</feature>
<evidence type="ECO:0000313" key="3">
    <source>
        <dbReference type="Proteomes" id="UP000757890"/>
    </source>
</evidence>
<gene>
    <name evidence="2" type="ORF">HXL70_03445</name>
</gene>